<comment type="caution">
    <text evidence="1">The sequence shown here is derived from an EMBL/GenBank/DDBJ whole genome shotgun (WGS) entry which is preliminary data.</text>
</comment>
<accession>A0ABQ7YJV0</accession>
<name>A0ABQ7YJV0_BRANA</name>
<protein>
    <submittedName>
        <fullName evidence="1">Uncharacterized protein</fullName>
    </submittedName>
</protein>
<keyword evidence="2" id="KW-1185">Reference proteome</keyword>
<reference evidence="1 2" key="1">
    <citation type="submission" date="2021-05" db="EMBL/GenBank/DDBJ databases">
        <title>Genome Assembly of Synthetic Allotetraploid Brassica napus Reveals Homoeologous Exchanges between Subgenomes.</title>
        <authorList>
            <person name="Davis J.T."/>
        </authorList>
    </citation>
    <scope>NUCLEOTIDE SEQUENCE [LARGE SCALE GENOMIC DNA]</scope>
    <source>
        <strain evidence="2">cv. Da-Ae</strain>
        <tissue evidence="1">Seedling</tissue>
    </source>
</reference>
<proteinExistence type="predicted"/>
<dbReference type="EMBL" id="JAGKQM010000017">
    <property type="protein sequence ID" value="KAH0868494.1"/>
    <property type="molecule type" value="Genomic_DNA"/>
</dbReference>
<organism evidence="1 2">
    <name type="scientific">Brassica napus</name>
    <name type="common">Rape</name>
    <dbReference type="NCBI Taxonomy" id="3708"/>
    <lineage>
        <taxon>Eukaryota</taxon>
        <taxon>Viridiplantae</taxon>
        <taxon>Streptophyta</taxon>
        <taxon>Embryophyta</taxon>
        <taxon>Tracheophyta</taxon>
        <taxon>Spermatophyta</taxon>
        <taxon>Magnoliopsida</taxon>
        <taxon>eudicotyledons</taxon>
        <taxon>Gunneridae</taxon>
        <taxon>Pentapetalae</taxon>
        <taxon>rosids</taxon>
        <taxon>malvids</taxon>
        <taxon>Brassicales</taxon>
        <taxon>Brassicaceae</taxon>
        <taxon>Brassiceae</taxon>
        <taxon>Brassica</taxon>
    </lineage>
</organism>
<sequence length="194" mass="22571">MDHLKKQYDVYKRITRNATGLGFNESGEIDITSYWWNELIKGCLEASKLRTHLLKDIPLLDRWQPRDGPSKLRDAPNPLTKKSNQLNRLENLDHGKAVASRKQVNPNKWERCEDQGKFWKGGRETSESLHPFSCAVCTQELKMTTLNHESELYWTAIDYLASDKSGLQIFMSLPNEEEKIKFLERKMGRTNWAS</sequence>
<dbReference type="Proteomes" id="UP000824890">
    <property type="component" value="Unassembled WGS sequence"/>
</dbReference>
<gene>
    <name evidence="1" type="ORF">HID58_075516</name>
</gene>
<evidence type="ECO:0000313" key="2">
    <source>
        <dbReference type="Proteomes" id="UP000824890"/>
    </source>
</evidence>
<evidence type="ECO:0000313" key="1">
    <source>
        <dbReference type="EMBL" id="KAH0868494.1"/>
    </source>
</evidence>